<dbReference type="AlphaFoldDB" id="A0A0W8G913"/>
<name>A0A0W8G913_9ZZZZ</name>
<sequence length="271" mass="27028">MIIPAGGKARAEAPAAAAAAEAAPEKPKAPEQASAPGASVAVSGREAEPARADKPGPARTAGAEKKAAPGTHVIVQGDMISALANRYGVTEKAILKANPGLKPGNLKLGAVIRLPQGATAGAAEPHGVAEVAASAPEPKTEPRTEPKPEPRTGSKLESKPEAKAEGNAEPSPGPKPEAAPEVVSKAPSGPDAASADKPAVETKPGAASKPAAVSDGGQAAQAVRPREHVLEFDDTVSGLAKRYGVTTAAILSANPGLDPKKLKPGRKIKIP</sequence>
<feature type="region of interest" description="Disordered" evidence="1">
    <location>
        <begin position="121"/>
        <end position="227"/>
    </location>
</feature>
<evidence type="ECO:0000313" key="3">
    <source>
        <dbReference type="EMBL" id="KUG29637.1"/>
    </source>
</evidence>
<gene>
    <name evidence="3" type="ORF">ASZ90_000463</name>
</gene>
<evidence type="ECO:0000256" key="1">
    <source>
        <dbReference type="SAM" id="MobiDB-lite"/>
    </source>
</evidence>
<dbReference type="SMART" id="SM00257">
    <property type="entry name" value="LysM"/>
    <property type="match status" value="2"/>
</dbReference>
<feature type="compositionally biased region" description="Low complexity" evidence="1">
    <location>
        <begin position="1"/>
        <end position="22"/>
    </location>
</feature>
<accession>A0A0W8G913</accession>
<protein>
    <recommendedName>
        <fullName evidence="2">LysM domain-containing protein</fullName>
    </recommendedName>
</protein>
<evidence type="ECO:0000259" key="2">
    <source>
        <dbReference type="PROSITE" id="PS51782"/>
    </source>
</evidence>
<feature type="domain" description="LysM" evidence="2">
    <location>
        <begin position="226"/>
        <end position="270"/>
    </location>
</feature>
<dbReference type="InterPro" id="IPR036779">
    <property type="entry name" value="LysM_dom_sf"/>
</dbReference>
<feature type="compositionally biased region" description="Basic and acidic residues" evidence="1">
    <location>
        <begin position="138"/>
        <end position="166"/>
    </location>
</feature>
<feature type="region of interest" description="Disordered" evidence="1">
    <location>
        <begin position="1"/>
        <end position="72"/>
    </location>
</feature>
<dbReference type="PANTHER" id="PTHR33734">
    <property type="entry name" value="LYSM DOMAIN-CONTAINING GPI-ANCHORED PROTEIN 2"/>
    <property type="match status" value="1"/>
</dbReference>
<dbReference type="PROSITE" id="PS51782">
    <property type="entry name" value="LYSM"/>
    <property type="match status" value="2"/>
</dbReference>
<comment type="caution">
    <text evidence="3">The sequence shown here is derived from an EMBL/GenBank/DDBJ whole genome shotgun (WGS) entry which is preliminary data.</text>
</comment>
<dbReference type="CDD" id="cd00118">
    <property type="entry name" value="LysM"/>
    <property type="match status" value="2"/>
</dbReference>
<feature type="compositionally biased region" description="Basic and acidic residues" evidence="1">
    <location>
        <begin position="45"/>
        <end position="67"/>
    </location>
</feature>
<dbReference type="PANTHER" id="PTHR33734:SF22">
    <property type="entry name" value="MEMBRANE-BOUND LYTIC MUREIN TRANSGLYCOSYLASE D"/>
    <property type="match status" value="1"/>
</dbReference>
<dbReference type="EMBL" id="LNQE01000057">
    <property type="protein sequence ID" value="KUG29637.1"/>
    <property type="molecule type" value="Genomic_DNA"/>
</dbReference>
<dbReference type="SUPFAM" id="SSF54106">
    <property type="entry name" value="LysM domain"/>
    <property type="match status" value="2"/>
</dbReference>
<proteinExistence type="predicted"/>
<feature type="compositionally biased region" description="Low complexity" evidence="1">
    <location>
        <begin position="30"/>
        <end position="44"/>
    </location>
</feature>
<dbReference type="Pfam" id="PF01476">
    <property type="entry name" value="LysM"/>
    <property type="match status" value="2"/>
</dbReference>
<organism evidence="3">
    <name type="scientific">hydrocarbon metagenome</name>
    <dbReference type="NCBI Taxonomy" id="938273"/>
    <lineage>
        <taxon>unclassified sequences</taxon>
        <taxon>metagenomes</taxon>
        <taxon>ecological metagenomes</taxon>
    </lineage>
</organism>
<dbReference type="Gene3D" id="3.10.350.10">
    <property type="entry name" value="LysM domain"/>
    <property type="match status" value="2"/>
</dbReference>
<feature type="domain" description="LysM" evidence="2">
    <location>
        <begin position="70"/>
        <end position="114"/>
    </location>
</feature>
<reference evidence="3" key="1">
    <citation type="journal article" date="2015" name="Proc. Natl. Acad. Sci. U.S.A.">
        <title>Networks of energetic and metabolic interactions define dynamics in microbial communities.</title>
        <authorList>
            <person name="Embree M."/>
            <person name="Liu J.K."/>
            <person name="Al-Bassam M.M."/>
            <person name="Zengler K."/>
        </authorList>
    </citation>
    <scope>NUCLEOTIDE SEQUENCE</scope>
</reference>
<dbReference type="InterPro" id="IPR018392">
    <property type="entry name" value="LysM"/>
</dbReference>